<sequence>MSQLTGLSRFLSLPTAFVADRTRHFPFSHLTIDKREHTTLHALKQPASRTHRLPTLNQLVSALRSRKFPPRTPSSTDSHPSVHLSSVAADFSTSSRRLPPSILEKPISRQQPWKLDNNGAPE</sequence>
<organism evidence="2 3">
    <name type="scientific">Purpureocillium lilacinum</name>
    <name type="common">Paecilomyces lilacinus</name>
    <dbReference type="NCBI Taxonomy" id="33203"/>
    <lineage>
        <taxon>Eukaryota</taxon>
        <taxon>Fungi</taxon>
        <taxon>Dikarya</taxon>
        <taxon>Ascomycota</taxon>
        <taxon>Pezizomycotina</taxon>
        <taxon>Sordariomycetes</taxon>
        <taxon>Hypocreomycetidae</taxon>
        <taxon>Hypocreales</taxon>
        <taxon>Ophiocordycipitaceae</taxon>
        <taxon>Purpureocillium</taxon>
    </lineage>
</organism>
<gene>
    <name evidence="2" type="ORF">VFPBJ_09887</name>
</gene>
<dbReference type="AlphaFoldDB" id="A0A179G9V0"/>
<evidence type="ECO:0000313" key="2">
    <source>
        <dbReference type="EMBL" id="OAQ74592.1"/>
    </source>
</evidence>
<evidence type="ECO:0000256" key="1">
    <source>
        <dbReference type="SAM" id="MobiDB-lite"/>
    </source>
</evidence>
<feature type="region of interest" description="Disordered" evidence="1">
    <location>
        <begin position="65"/>
        <end position="122"/>
    </location>
</feature>
<comment type="caution">
    <text evidence="2">The sequence shown here is derived from an EMBL/GenBank/DDBJ whole genome shotgun (WGS) entry which is preliminary data.</text>
</comment>
<dbReference type="EMBL" id="LSBH01000009">
    <property type="protein sequence ID" value="OAQ74592.1"/>
    <property type="molecule type" value="Genomic_DNA"/>
</dbReference>
<dbReference type="Proteomes" id="UP000078240">
    <property type="component" value="Unassembled WGS sequence"/>
</dbReference>
<name>A0A179G9V0_PURLI</name>
<proteinExistence type="predicted"/>
<accession>A0A179G9V0</accession>
<evidence type="ECO:0000313" key="3">
    <source>
        <dbReference type="Proteomes" id="UP000078240"/>
    </source>
</evidence>
<reference evidence="2 3" key="1">
    <citation type="submission" date="2016-01" db="EMBL/GenBank/DDBJ databases">
        <title>Biosynthesis of antibiotic leucinostatins and their inhibition on Phytophthora in bio-control Purpureocillium lilacinum.</title>
        <authorList>
            <person name="Wang G."/>
            <person name="Liu Z."/>
            <person name="Lin R."/>
            <person name="Li E."/>
            <person name="Mao Z."/>
            <person name="Ling J."/>
            <person name="Yin W."/>
            <person name="Xie B."/>
        </authorList>
    </citation>
    <scope>NUCLEOTIDE SEQUENCE [LARGE SCALE GENOMIC DNA]</scope>
    <source>
        <strain evidence="2">PLBJ-1</strain>
    </source>
</reference>
<protein>
    <submittedName>
        <fullName evidence="2">Uncharacterized protein</fullName>
    </submittedName>
</protein>